<dbReference type="InterPro" id="IPR001594">
    <property type="entry name" value="Palmitoyltrfase_DHHC"/>
</dbReference>
<evidence type="ECO:0000313" key="11">
    <source>
        <dbReference type="Proteomes" id="UP000593567"/>
    </source>
</evidence>
<dbReference type="EC" id="2.3.1.225" evidence="8"/>
<evidence type="ECO:0000256" key="6">
    <source>
        <dbReference type="ARBA" id="ARBA00023136"/>
    </source>
</evidence>
<feature type="transmembrane region" description="Helical" evidence="8">
    <location>
        <begin position="251"/>
        <end position="269"/>
    </location>
</feature>
<feature type="repeat" description="ANK" evidence="7">
    <location>
        <begin position="37"/>
        <end position="71"/>
    </location>
</feature>
<comment type="subcellular location">
    <subcellularLocation>
        <location evidence="1">Membrane</location>
        <topology evidence="1">Multi-pass membrane protein</topology>
    </subcellularLocation>
</comment>
<dbReference type="PROSITE" id="PS50088">
    <property type="entry name" value="ANK_REPEAT"/>
    <property type="match status" value="3"/>
</dbReference>
<dbReference type="InterPro" id="IPR002110">
    <property type="entry name" value="Ankyrin_rpt"/>
</dbReference>
<dbReference type="AlphaFoldDB" id="A0A7J7IV51"/>
<dbReference type="InterPro" id="IPR036770">
    <property type="entry name" value="Ankyrin_rpt-contain_sf"/>
</dbReference>
<evidence type="ECO:0000256" key="7">
    <source>
        <dbReference type="PROSITE-ProRule" id="PRU00023"/>
    </source>
</evidence>
<dbReference type="GO" id="GO:0016020">
    <property type="term" value="C:membrane"/>
    <property type="evidence" value="ECO:0007669"/>
    <property type="project" value="UniProtKB-SubCell"/>
</dbReference>
<sequence length="562" mass="63871">MTDPSINYELAVETLPVAQFSQFLADHPEVVSKRFWHGQTCLHKVCLRQDSTLEMLQALIRCDADVNAVNNYGETTLMFAAKRGNSAFCEILLESGAEMTVRDKAGRHLMHHAVMGGSIYLVHYLRVVHDCVIDLTDDRKQSPLHIACSQGNVSMVDYLLKSGLVDSKKPDIFGNTAIHHAATYGHDQAVHSLLCHAGLSILDSLNEKGQSPMNCFAGNGSKHLNTRQLLEYALSQKMAGNTTLTNPTGLLWWYLLMPFVFFMVGQLIAELLQVFVGWYCGFIFMTTVMLYIVYLYQVHSHRIKHPTRLPNPMHASAFGFGLVGTFAVWLIVVFPQLNLFEDHMNLMLCAWTVIVMPPTFFFYWKLLTSDPGYAPLPNTEFPATNAAKLAMKSVDALERFCCYCTAIHTGNVKYCKLCERCVIHMDHHCLFLMRCVATNNHRLFAIFILLANVDIFLFLVCTIRLYYQQYSDLPMTHILSEMATEHILVSYILLLNIGSFIWGIFLAQWQLRLIGQGFTYYETIHFPTMKKGSRLSRKDRCLNLIQFFKGNKVPHHRAPGLA</sequence>
<keyword evidence="4 8" id="KW-1133">Transmembrane helix</keyword>
<dbReference type="SUPFAM" id="SSF48403">
    <property type="entry name" value="Ankyrin repeat"/>
    <property type="match status" value="1"/>
</dbReference>
<dbReference type="PANTHER" id="PTHR24161">
    <property type="entry name" value="ANK_REP_REGION DOMAIN-CONTAINING PROTEIN-RELATED"/>
    <property type="match status" value="1"/>
</dbReference>
<feature type="repeat" description="ANK" evidence="7">
    <location>
        <begin position="72"/>
        <end position="104"/>
    </location>
</feature>
<feature type="transmembrane region" description="Helical" evidence="8">
    <location>
        <begin position="317"/>
        <end position="337"/>
    </location>
</feature>
<name>A0A7J7IV51_BUGNE</name>
<evidence type="ECO:0000256" key="1">
    <source>
        <dbReference type="ARBA" id="ARBA00004141"/>
    </source>
</evidence>
<organism evidence="10 11">
    <name type="scientific">Bugula neritina</name>
    <name type="common">Brown bryozoan</name>
    <name type="synonym">Sertularia neritina</name>
    <dbReference type="NCBI Taxonomy" id="10212"/>
    <lineage>
        <taxon>Eukaryota</taxon>
        <taxon>Metazoa</taxon>
        <taxon>Spiralia</taxon>
        <taxon>Lophotrochozoa</taxon>
        <taxon>Bryozoa</taxon>
        <taxon>Gymnolaemata</taxon>
        <taxon>Cheilostomatida</taxon>
        <taxon>Flustrina</taxon>
        <taxon>Buguloidea</taxon>
        <taxon>Bugulidae</taxon>
        <taxon>Bugula</taxon>
    </lineage>
</organism>
<feature type="repeat" description="ANK" evidence="7">
    <location>
        <begin position="139"/>
        <end position="163"/>
    </location>
</feature>
<dbReference type="PROSITE" id="PS50297">
    <property type="entry name" value="ANK_REP_REGION"/>
    <property type="match status" value="2"/>
</dbReference>
<keyword evidence="8" id="KW-0012">Acyltransferase</keyword>
<dbReference type="Proteomes" id="UP000593567">
    <property type="component" value="Unassembled WGS sequence"/>
</dbReference>
<dbReference type="Pfam" id="PF01529">
    <property type="entry name" value="DHHC"/>
    <property type="match status" value="1"/>
</dbReference>
<reference evidence="10" key="1">
    <citation type="submission" date="2020-06" db="EMBL/GenBank/DDBJ databases">
        <title>Draft genome of Bugula neritina, a colonial animal packing powerful symbionts and potential medicines.</title>
        <authorList>
            <person name="Rayko M."/>
        </authorList>
    </citation>
    <scope>NUCLEOTIDE SEQUENCE [LARGE SCALE GENOMIC DNA]</scope>
    <source>
        <strain evidence="10">Kwan_BN1</strain>
    </source>
</reference>
<evidence type="ECO:0000256" key="3">
    <source>
        <dbReference type="ARBA" id="ARBA00022737"/>
    </source>
</evidence>
<keyword evidence="2 8" id="KW-0812">Transmembrane</keyword>
<protein>
    <recommendedName>
        <fullName evidence="8">Palmitoyltransferase</fullName>
        <ecNumber evidence="8">2.3.1.225</ecNumber>
    </recommendedName>
</protein>
<feature type="transmembrane region" description="Helical" evidence="8">
    <location>
        <begin position="487"/>
        <end position="507"/>
    </location>
</feature>
<dbReference type="Pfam" id="PF12796">
    <property type="entry name" value="Ank_2"/>
    <property type="match status" value="2"/>
</dbReference>
<dbReference type="OrthoDB" id="194358at2759"/>
<evidence type="ECO:0000259" key="9">
    <source>
        <dbReference type="Pfam" id="PF01529"/>
    </source>
</evidence>
<keyword evidence="8" id="KW-0808">Transferase</keyword>
<dbReference type="Gene3D" id="1.25.40.20">
    <property type="entry name" value="Ankyrin repeat-containing domain"/>
    <property type="match status" value="1"/>
</dbReference>
<keyword evidence="5 7" id="KW-0040">ANK repeat</keyword>
<dbReference type="GO" id="GO:0019706">
    <property type="term" value="F:protein-cysteine S-palmitoyltransferase activity"/>
    <property type="evidence" value="ECO:0007669"/>
    <property type="project" value="UniProtKB-EC"/>
</dbReference>
<comment type="catalytic activity">
    <reaction evidence="8">
        <text>L-cysteinyl-[protein] + hexadecanoyl-CoA = S-hexadecanoyl-L-cysteinyl-[protein] + CoA</text>
        <dbReference type="Rhea" id="RHEA:36683"/>
        <dbReference type="Rhea" id="RHEA-COMP:10131"/>
        <dbReference type="Rhea" id="RHEA-COMP:11032"/>
        <dbReference type="ChEBI" id="CHEBI:29950"/>
        <dbReference type="ChEBI" id="CHEBI:57287"/>
        <dbReference type="ChEBI" id="CHEBI:57379"/>
        <dbReference type="ChEBI" id="CHEBI:74151"/>
        <dbReference type="EC" id="2.3.1.225"/>
    </reaction>
</comment>
<evidence type="ECO:0000256" key="8">
    <source>
        <dbReference type="RuleBase" id="RU079119"/>
    </source>
</evidence>
<dbReference type="PANTHER" id="PTHR24161:SF119">
    <property type="entry name" value="ANKYRIN REPEAT DOMAIN 44"/>
    <property type="match status" value="1"/>
</dbReference>
<feature type="domain" description="Palmitoyltransferase DHHC" evidence="9">
    <location>
        <begin position="398"/>
        <end position="524"/>
    </location>
</feature>
<proteinExistence type="inferred from homology"/>
<keyword evidence="3" id="KW-0677">Repeat</keyword>
<evidence type="ECO:0000256" key="2">
    <source>
        <dbReference type="ARBA" id="ARBA00022692"/>
    </source>
</evidence>
<feature type="transmembrane region" description="Helical" evidence="8">
    <location>
        <begin position="343"/>
        <end position="364"/>
    </location>
</feature>
<evidence type="ECO:0000256" key="4">
    <source>
        <dbReference type="ARBA" id="ARBA00022989"/>
    </source>
</evidence>
<dbReference type="SMART" id="SM00248">
    <property type="entry name" value="ANK"/>
    <property type="match status" value="5"/>
</dbReference>
<dbReference type="PROSITE" id="PS50216">
    <property type="entry name" value="DHHC"/>
    <property type="match status" value="1"/>
</dbReference>
<evidence type="ECO:0000313" key="10">
    <source>
        <dbReference type="EMBL" id="KAF6017416.1"/>
    </source>
</evidence>
<feature type="transmembrane region" description="Helical" evidence="8">
    <location>
        <begin position="275"/>
        <end position="296"/>
    </location>
</feature>
<gene>
    <name evidence="10" type="ORF">EB796_024277</name>
</gene>
<comment type="domain">
    <text evidence="8">The DHHC domain is required for palmitoyltransferase activity.</text>
</comment>
<evidence type="ECO:0000256" key="5">
    <source>
        <dbReference type="ARBA" id="ARBA00023043"/>
    </source>
</evidence>
<comment type="caution">
    <text evidence="10">The sequence shown here is derived from an EMBL/GenBank/DDBJ whole genome shotgun (WGS) entry which is preliminary data.</text>
</comment>
<keyword evidence="11" id="KW-1185">Reference proteome</keyword>
<accession>A0A7J7IV51</accession>
<comment type="similarity">
    <text evidence="8">Belongs to the DHHC palmitoyltransferase family.</text>
</comment>
<keyword evidence="6 8" id="KW-0472">Membrane</keyword>
<dbReference type="EMBL" id="VXIV02003399">
    <property type="protein sequence ID" value="KAF6017416.1"/>
    <property type="molecule type" value="Genomic_DNA"/>
</dbReference>
<feature type="transmembrane region" description="Helical" evidence="8">
    <location>
        <begin position="443"/>
        <end position="467"/>
    </location>
</feature>